<dbReference type="GO" id="GO:0031969">
    <property type="term" value="C:chloroplast membrane"/>
    <property type="evidence" value="ECO:0007669"/>
    <property type="project" value="TreeGrafter"/>
</dbReference>
<feature type="transmembrane region" description="Helical" evidence="1">
    <location>
        <begin position="66"/>
        <end position="87"/>
    </location>
</feature>
<evidence type="ECO:0000313" key="2">
    <source>
        <dbReference type="EMBL" id="KXZ56966.1"/>
    </source>
</evidence>
<dbReference type="PANTHER" id="PTHR33372:SF2">
    <property type="entry name" value="PROTEIN CHAPERONE-LIKE PROTEIN OF POR1, CHLOROPLASTIC"/>
    <property type="match status" value="1"/>
</dbReference>
<feature type="transmembrane region" description="Helical" evidence="1">
    <location>
        <begin position="125"/>
        <end position="146"/>
    </location>
</feature>
<dbReference type="Proteomes" id="UP000075714">
    <property type="component" value="Unassembled WGS sequence"/>
</dbReference>
<dbReference type="Pfam" id="PF11833">
    <property type="entry name" value="CPP1-like"/>
    <property type="match status" value="1"/>
</dbReference>
<dbReference type="AlphaFoldDB" id="A0A150H4A8"/>
<evidence type="ECO:0000256" key="1">
    <source>
        <dbReference type="SAM" id="Phobius"/>
    </source>
</evidence>
<name>A0A150H4A8_GONPE</name>
<accession>A0A150H4A8</accession>
<gene>
    <name evidence="2" type="ORF">GPECTOR_1g872</name>
</gene>
<sequence>MKKRITGELEVSTSVRYADVQAPKRGGAAKATKPAMGAAPAPKVAAPKLPAGGLPVGFAVPTNQTLLLTQGGVFGVIALWAVAQAVLESPDAQLADTAGLQMALALGYAVYSLRENKRMGLGKAVALMFGCLFAGALLGTGLESWLRVDIVPIGNFSSPGVFVAEVVILLVALGCVFLV</sequence>
<feature type="transmembrane region" description="Helical" evidence="1">
    <location>
        <begin position="158"/>
        <end position="178"/>
    </location>
</feature>
<keyword evidence="1" id="KW-0472">Membrane</keyword>
<dbReference type="STRING" id="33097.A0A150H4A8"/>
<comment type="caution">
    <text evidence="2">The sequence shown here is derived from an EMBL/GenBank/DDBJ whole genome shotgun (WGS) entry which is preliminary data.</text>
</comment>
<dbReference type="OrthoDB" id="513574at2759"/>
<keyword evidence="1" id="KW-1133">Transmembrane helix</keyword>
<reference evidence="3" key="1">
    <citation type="journal article" date="2016" name="Nat. Commun.">
        <title>The Gonium pectorale genome demonstrates co-option of cell cycle regulation during the evolution of multicellularity.</title>
        <authorList>
            <person name="Hanschen E.R."/>
            <person name="Marriage T.N."/>
            <person name="Ferris P.J."/>
            <person name="Hamaji T."/>
            <person name="Toyoda A."/>
            <person name="Fujiyama A."/>
            <person name="Neme R."/>
            <person name="Noguchi H."/>
            <person name="Minakuchi Y."/>
            <person name="Suzuki M."/>
            <person name="Kawai-Toyooka H."/>
            <person name="Smith D.R."/>
            <person name="Sparks H."/>
            <person name="Anderson J."/>
            <person name="Bakaric R."/>
            <person name="Luria V."/>
            <person name="Karger A."/>
            <person name="Kirschner M.W."/>
            <person name="Durand P.M."/>
            <person name="Michod R.E."/>
            <person name="Nozaki H."/>
            <person name="Olson B.J."/>
        </authorList>
    </citation>
    <scope>NUCLEOTIDE SEQUENCE [LARGE SCALE GENOMIC DNA]</scope>
    <source>
        <strain evidence="3">NIES-2863</strain>
    </source>
</reference>
<proteinExistence type="predicted"/>
<organism evidence="2 3">
    <name type="scientific">Gonium pectorale</name>
    <name type="common">Green alga</name>
    <dbReference type="NCBI Taxonomy" id="33097"/>
    <lineage>
        <taxon>Eukaryota</taxon>
        <taxon>Viridiplantae</taxon>
        <taxon>Chlorophyta</taxon>
        <taxon>core chlorophytes</taxon>
        <taxon>Chlorophyceae</taxon>
        <taxon>CS clade</taxon>
        <taxon>Chlamydomonadales</taxon>
        <taxon>Volvocaceae</taxon>
        <taxon>Gonium</taxon>
    </lineage>
</organism>
<feature type="transmembrane region" description="Helical" evidence="1">
    <location>
        <begin position="93"/>
        <end position="113"/>
    </location>
</feature>
<keyword evidence="3" id="KW-1185">Reference proteome</keyword>
<keyword evidence="1" id="KW-0812">Transmembrane</keyword>
<dbReference type="PANTHER" id="PTHR33372">
    <property type="match status" value="1"/>
</dbReference>
<protein>
    <submittedName>
        <fullName evidence="2">Uncharacterized protein</fullName>
    </submittedName>
</protein>
<dbReference type="EMBL" id="LSYV01000002">
    <property type="protein sequence ID" value="KXZ56966.1"/>
    <property type="molecule type" value="Genomic_DNA"/>
</dbReference>
<evidence type="ECO:0000313" key="3">
    <source>
        <dbReference type="Proteomes" id="UP000075714"/>
    </source>
</evidence>
<dbReference type="InterPro" id="IPR021788">
    <property type="entry name" value="CPP1-like"/>
</dbReference>